<dbReference type="Pfam" id="PF01431">
    <property type="entry name" value="Peptidase_M13"/>
    <property type="match status" value="1"/>
</dbReference>
<evidence type="ECO:0000259" key="7">
    <source>
        <dbReference type="Pfam" id="PF01431"/>
    </source>
</evidence>
<keyword evidence="3" id="KW-0479">Metal-binding</keyword>
<keyword evidence="4" id="KW-0378">Hydrolase</keyword>
<evidence type="ECO:0000256" key="1">
    <source>
        <dbReference type="ARBA" id="ARBA00001947"/>
    </source>
</evidence>
<accession>A0ABD0K7F9</accession>
<reference evidence="9 10" key="1">
    <citation type="journal article" date="2023" name="Sci. Data">
        <title>Genome assembly of the Korean intertidal mud-creeper Batillaria attramentaria.</title>
        <authorList>
            <person name="Patra A.K."/>
            <person name="Ho P.T."/>
            <person name="Jun S."/>
            <person name="Lee S.J."/>
            <person name="Kim Y."/>
            <person name="Won Y.J."/>
        </authorList>
    </citation>
    <scope>NUCLEOTIDE SEQUENCE [LARGE SCALE GENOMIC DNA]</scope>
    <source>
        <strain evidence="9">Wonlab-2016</strain>
    </source>
</reference>
<comment type="caution">
    <text evidence="9">The sequence shown here is derived from an EMBL/GenBank/DDBJ whole genome shotgun (WGS) entry which is preliminary data.</text>
</comment>
<dbReference type="InterPro" id="IPR018497">
    <property type="entry name" value="Peptidase_M13_C"/>
</dbReference>
<dbReference type="InterPro" id="IPR024079">
    <property type="entry name" value="MetalloPept_cat_dom_sf"/>
</dbReference>
<comment type="cofactor">
    <cofactor evidence="1">
        <name>Zn(2+)</name>
        <dbReference type="ChEBI" id="CHEBI:29105"/>
    </cofactor>
</comment>
<evidence type="ECO:0000256" key="2">
    <source>
        <dbReference type="ARBA" id="ARBA00022670"/>
    </source>
</evidence>
<dbReference type="PANTHER" id="PTHR11733:SF238">
    <property type="entry name" value="FI07649P-RELATED"/>
    <property type="match status" value="1"/>
</dbReference>
<proteinExistence type="predicted"/>
<dbReference type="SUPFAM" id="SSF55486">
    <property type="entry name" value="Metalloproteases ('zincins'), catalytic domain"/>
    <property type="match status" value="1"/>
</dbReference>
<keyword evidence="2" id="KW-0645">Protease</keyword>
<dbReference type="Gene3D" id="3.40.390.10">
    <property type="entry name" value="Collagenase (Catalytic Domain)"/>
    <property type="match status" value="2"/>
</dbReference>
<evidence type="ECO:0000313" key="9">
    <source>
        <dbReference type="EMBL" id="KAK7483108.1"/>
    </source>
</evidence>
<evidence type="ECO:0000256" key="6">
    <source>
        <dbReference type="ARBA" id="ARBA00023049"/>
    </source>
</evidence>
<evidence type="ECO:0000256" key="3">
    <source>
        <dbReference type="ARBA" id="ARBA00022723"/>
    </source>
</evidence>
<gene>
    <name evidence="9" type="ORF">BaRGS_00025676</name>
</gene>
<dbReference type="Gene3D" id="1.10.1380.10">
    <property type="entry name" value="Neutral endopeptidase , domain2"/>
    <property type="match status" value="1"/>
</dbReference>
<name>A0ABD0K7F9_9CAEN</name>
<dbReference type="CDD" id="cd08662">
    <property type="entry name" value="M13"/>
    <property type="match status" value="1"/>
</dbReference>
<keyword evidence="5" id="KW-0862">Zinc</keyword>
<dbReference type="Proteomes" id="UP001519460">
    <property type="component" value="Unassembled WGS sequence"/>
</dbReference>
<dbReference type="Pfam" id="PF05649">
    <property type="entry name" value="Peptidase_M13_N"/>
    <property type="match status" value="1"/>
</dbReference>
<feature type="domain" description="Peptidase M13 N-terminal" evidence="8">
    <location>
        <begin position="7"/>
        <end position="394"/>
    </location>
</feature>
<dbReference type="InterPro" id="IPR042089">
    <property type="entry name" value="Peptidase_M13_dom_2"/>
</dbReference>
<dbReference type="GO" id="GO:0046872">
    <property type="term" value="F:metal ion binding"/>
    <property type="evidence" value="ECO:0007669"/>
    <property type="project" value="UniProtKB-KW"/>
</dbReference>
<evidence type="ECO:0000259" key="8">
    <source>
        <dbReference type="Pfam" id="PF05649"/>
    </source>
</evidence>
<dbReference type="InterPro" id="IPR000718">
    <property type="entry name" value="Peptidase_M13"/>
</dbReference>
<protein>
    <submittedName>
        <fullName evidence="9">Uncharacterized protein</fullName>
    </submittedName>
</protein>
<dbReference type="GO" id="GO:0008237">
    <property type="term" value="F:metallopeptidase activity"/>
    <property type="evidence" value="ECO:0007669"/>
    <property type="project" value="UniProtKB-KW"/>
</dbReference>
<keyword evidence="6" id="KW-0482">Metalloprotease</keyword>
<evidence type="ECO:0000256" key="5">
    <source>
        <dbReference type="ARBA" id="ARBA00022833"/>
    </source>
</evidence>
<evidence type="ECO:0000256" key="4">
    <source>
        <dbReference type="ARBA" id="ARBA00022801"/>
    </source>
</evidence>
<dbReference type="GO" id="GO:0006508">
    <property type="term" value="P:proteolysis"/>
    <property type="evidence" value="ECO:0007669"/>
    <property type="project" value="UniProtKB-KW"/>
</dbReference>
<sequence>MDRTVDPCDDFFEFACGMWNKKNVIPEDKHSYNTFEKLHDELQITLKGLLEEGPGPHDSNATLKAKTLYRSCVNMTQITYLGDEPLREVTMKLGGWPIILPNWDNSSFSVEDVLADIRQQYNEAILIGVYVGADDKNSSSNIIQLDQPDLGMPSREYYLNAMSESVYVKAYLNFMRGVVSLLGPPELSVEEQLLDLLEFEKKLANVTRPQSERHDTGALYNKMPISRLQELVPQMNWLRYLRRAVSPTLTSDEKVVVFAVEYLQDMMHIVETANSRTLANYLIWRVVMLLAPELTDNYQEVHIRYRMVLQGVKRAKIRWKKCVEYTNDEMGLAVGAMFVRENFRKHSKDTALHMIRDIRDAFNDLLNENEWMDEKTKAVAKKKANAMNARIGYPDFITEPDQLDAKYDGLTFEEDYFFKNILAVRAYDARRVMSKLGKPVERNEWEQAPAVVNAFYSPNSNDIALVLQRAFSKIFKLRWNWRGRQYDIEGNLKQWWDNHTIQAFHERAQCIIDQYSGFKLEQTGLYIDGKNTQGENIAYRKWVQKHGEEPALPGINLSHDQLFFLNYAQIWCGKVRDEEALHGIRTSVHSPGPIRVLGPLSNSKDFARAYNCPGGSRMNPVHKCSVW</sequence>
<feature type="domain" description="Peptidase M13 C-terminal" evidence="7">
    <location>
        <begin position="482"/>
        <end position="626"/>
    </location>
</feature>
<organism evidence="9 10">
    <name type="scientific">Batillaria attramentaria</name>
    <dbReference type="NCBI Taxonomy" id="370345"/>
    <lineage>
        <taxon>Eukaryota</taxon>
        <taxon>Metazoa</taxon>
        <taxon>Spiralia</taxon>
        <taxon>Lophotrochozoa</taxon>
        <taxon>Mollusca</taxon>
        <taxon>Gastropoda</taxon>
        <taxon>Caenogastropoda</taxon>
        <taxon>Sorbeoconcha</taxon>
        <taxon>Cerithioidea</taxon>
        <taxon>Batillariidae</taxon>
        <taxon>Batillaria</taxon>
    </lineage>
</organism>
<dbReference type="PANTHER" id="PTHR11733">
    <property type="entry name" value="ZINC METALLOPROTEASE FAMILY M13 NEPRILYSIN-RELATED"/>
    <property type="match status" value="1"/>
</dbReference>
<dbReference type="AlphaFoldDB" id="A0ABD0K7F9"/>
<evidence type="ECO:0000313" key="10">
    <source>
        <dbReference type="Proteomes" id="UP001519460"/>
    </source>
</evidence>
<dbReference type="EMBL" id="JACVVK020000233">
    <property type="protein sequence ID" value="KAK7483108.1"/>
    <property type="molecule type" value="Genomic_DNA"/>
</dbReference>
<dbReference type="PROSITE" id="PS51885">
    <property type="entry name" value="NEPRILYSIN"/>
    <property type="match status" value="1"/>
</dbReference>
<dbReference type="InterPro" id="IPR008753">
    <property type="entry name" value="Peptidase_M13_N"/>
</dbReference>
<keyword evidence="10" id="KW-1185">Reference proteome</keyword>